<dbReference type="InterPro" id="IPR039261">
    <property type="entry name" value="FNR_nucleotide-bd"/>
</dbReference>
<dbReference type="InterPro" id="IPR051872">
    <property type="entry name" value="Cytochrome_b5/Flavoprotein_Rdt"/>
</dbReference>
<dbReference type="InterPro" id="IPR001709">
    <property type="entry name" value="Flavoprot_Pyr_Nucl_cyt_Rdtase"/>
</dbReference>
<comment type="cofactor">
    <cofactor evidence="1">
        <name>FAD</name>
        <dbReference type="ChEBI" id="CHEBI:57692"/>
    </cofactor>
</comment>
<dbReference type="SMART" id="SM01117">
    <property type="entry name" value="Cyt-b5"/>
    <property type="match status" value="1"/>
</dbReference>
<dbReference type="OrthoDB" id="432299at2759"/>
<dbReference type="InterPro" id="IPR008978">
    <property type="entry name" value="HSP20-like_chaperone"/>
</dbReference>
<evidence type="ECO:0000256" key="1">
    <source>
        <dbReference type="ARBA" id="ARBA00001974"/>
    </source>
</evidence>
<dbReference type="InterPro" id="IPR007052">
    <property type="entry name" value="CS_dom"/>
</dbReference>
<dbReference type="GO" id="GO:0090524">
    <property type="term" value="F:cytochrome-b5 reductase activity, acting on NADH"/>
    <property type="evidence" value="ECO:0007669"/>
    <property type="project" value="UniProtKB-EC"/>
</dbReference>
<dbReference type="PROSITE" id="PS50255">
    <property type="entry name" value="CYTOCHROME_B5_2"/>
    <property type="match status" value="1"/>
</dbReference>
<accession>A0A9Q0YQL7</accession>
<dbReference type="Pfam" id="PF00175">
    <property type="entry name" value="NAD_binding_1"/>
    <property type="match status" value="1"/>
</dbReference>
<dbReference type="InterPro" id="IPR018506">
    <property type="entry name" value="Cyt_B5_heme-BS"/>
</dbReference>
<evidence type="ECO:0000259" key="16">
    <source>
        <dbReference type="PROSITE" id="PS50255"/>
    </source>
</evidence>
<dbReference type="PROSITE" id="PS00191">
    <property type="entry name" value="CYTOCHROME_B5_1"/>
    <property type="match status" value="1"/>
</dbReference>
<keyword evidence="5" id="KW-0349">Heme</keyword>
<dbReference type="GO" id="GO:0005737">
    <property type="term" value="C:cytoplasm"/>
    <property type="evidence" value="ECO:0007669"/>
    <property type="project" value="TreeGrafter"/>
</dbReference>
<dbReference type="InterPro" id="IPR001199">
    <property type="entry name" value="Cyt_B5-like_heme/steroid-bd"/>
</dbReference>
<keyword evidence="8" id="KW-0274">FAD</keyword>
<dbReference type="SUPFAM" id="SSF49764">
    <property type="entry name" value="HSP20-like chaperones"/>
    <property type="match status" value="1"/>
</dbReference>
<dbReference type="InterPro" id="IPR017927">
    <property type="entry name" value="FAD-bd_FR_type"/>
</dbReference>
<dbReference type="Gene3D" id="2.60.40.790">
    <property type="match status" value="1"/>
</dbReference>
<reference evidence="18" key="1">
    <citation type="submission" date="2021-10" db="EMBL/GenBank/DDBJ databases">
        <title>Tropical sea cucumber genome reveals ecological adaptation and Cuvierian tubules defense mechanism.</title>
        <authorList>
            <person name="Chen T."/>
        </authorList>
    </citation>
    <scope>NUCLEOTIDE SEQUENCE</scope>
    <source>
        <strain evidence="18">Nanhai2018</strain>
        <tissue evidence="18">Muscle</tissue>
    </source>
</reference>
<dbReference type="Gene3D" id="3.10.120.10">
    <property type="entry name" value="Cytochrome b5-like heme/steroid binding domain"/>
    <property type="match status" value="1"/>
</dbReference>
<dbReference type="PRINTS" id="PR00406">
    <property type="entry name" value="CYTB5RDTASE"/>
</dbReference>
<evidence type="ECO:0000256" key="6">
    <source>
        <dbReference type="ARBA" id="ARBA00022630"/>
    </source>
</evidence>
<keyword evidence="7" id="KW-0479">Metal-binding</keyword>
<dbReference type="GO" id="GO:0020037">
    <property type="term" value="F:heme binding"/>
    <property type="evidence" value="ECO:0007669"/>
    <property type="project" value="InterPro"/>
</dbReference>
<evidence type="ECO:0000259" key="17">
    <source>
        <dbReference type="PROSITE" id="PS51384"/>
    </source>
</evidence>
<keyword evidence="19" id="KW-1185">Reference proteome</keyword>
<comment type="catalytic activity">
    <reaction evidence="14">
        <text>2 Fe(III)-[cytochrome b5] + NADH = 2 Fe(II)-[cytochrome b5] + NAD(+) + H(+)</text>
        <dbReference type="Rhea" id="RHEA:46680"/>
        <dbReference type="Rhea" id="RHEA-COMP:10438"/>
        <dbReference type="Rhea" id="RHEA-COMP:10439"/>
        <dbReference type="ChEBI" id="CHEBI:15378"/>
        <dbReference type="ChEBI" id="CHEBI:29033"/>
        <dbReference type="ChEBI" id="CHEBI:29034"/>
        <dbReference type="ChEBI" id="CHEBI:57540"/>
        <dbReference type="ChEBI" id="CHEBI:57945"/>
        <dbReference type="EC" id="1.6.2.2"/>
    </reaction>
</comment>
<dbReference type="EC" id="1.6.2.2" evidence="3"/>
<evidence type="ECO:0000256" key="15">
    <source>
        <dbReference type="SAM" id="MobiDB-lite"/>
    </source>
</evidence>
<dbReference type="CDD" id="cd06183">
    <property type="entry name" value="cyt_b5_reduct_like"/>
    <property type="match status" value="1"/>
</dbReference>
<dbReference type="PRINTS" id="PR00363">
    <property type="entry name" value="CYTOCHROMEB5"/>
</dbReference>
<evidence type="ECO:0000256" key="2">
    <source>
        <dbReference type="ARBA" id="ARBA00006105"/>
    </source>
</evidence>
<evidence type="ECO:0000256" key="13">
    <source>
        <dbReference type="ARBA" id="ARBA00031842"/>
    </source>
</evidence>
<dbReference type="SUPFAM" id="SSF52343">
    <property type="entry name" value="Ferredoxin reductase-like, C-terminal NADP-linked domain"/>
    <property type="match status" value="1"/>
</dbReference>
<organism evidence="18 19">
    <name type="scientific">Holothuria leucospilota</name>
    <name type="common">Black long sea cucumber</name>
    <name type="synonym">Mertensiothuria leucospilota</name>
    <dbReference type="NCBI Taxonomy" id="206669"/>
    <lineage>
        <taxon>Eukaryota</taxon>
        <taxon>Metazoa</taxon>
        <taxon>Echinodermata</taxon>
        <taxon>Eleutherozoa</taxon>
        <taxon>Echinozoa</taxon>
        <taxon>Holothuroidea</taxon>
        <taxon>Aspidochirotacea</taxon>
        <taxon>Aspidochirotida</taxon>
        <taxon>Holothuriidae</taxon>
        <taxon>Holothuria</taxon>
    </lineage>
</organism>
<dbReference type="InterPro" id="IPR017938">
    <property type="entry name" value="Riboflavin_synthase-like_b-brl"/>
</dbReference>
<evidence type="ECO:0000256" key="10">
    <source>
        <dbReference type="ARBA" id="ARBA00023004"/>
    </source>
</evidence>
<evidence type="ECO:0000256" key="5">
    <source>
        <dbReference type="ARBA" id="ARBA00022617"/>
    </source>
</evidence>
<dbReference type="PANTHER" id="PTHR46237:SF1">
    <property type="entry name" value="CYTOCHROME B5 REDUCTASE 4"/>
    <property type="match status" value="1"/>
</dbReference>
<evidence type="ECO:0000256" key="8">
    <source>
        <dbReference type="ARBA" id="ARBA00022827"/>
    </source>
</evidence>
<dbReference type="Pfam" id="PF00173">
    <property type="entry name" value="Cyt-b5"/>
    <property type="match status" value="1"/>
</dbReference>
<dbReference type="FunFam" id="3.40.50.80:FF:000021">
    <property type="entry name" value="Cytochrome b5 reductase 4"/>
    <property type="match status" value="1"/>
</dbReference>
<evidence type="ECO:0000313" key="19">
    <source>
        <dbReference type="Proteomes" id="UP001152320"/>
    </source>
</evidence>
<dbReference type="SUPFAM" id="SSF55856">
    <property type="entry name" value="Cytochrome b5-like heme/steroid binding domain"/>
    <property type="match status" value="1"/>
</dbReference>
<dbReference type="AlphaFoldDB" id="A0A9Q0YQL7"/>
<feature type="domain" description="FAD-binding FR-type" evidence="17">
    <location>
        <begin position="298"/>
        <end position="412"/>
    </location>
</feature>
<feature type="region of interest" description="Disordered" evidence="15">
    <location>
        <begin position="1"/>
        <end position="43"/>
    </location>
</feature>
<keyword evidence="10" id="KW-0408">Iron</keyword>
<dbReference type="InterPro" id="IPR001433">
    <property type="entry name" value="OxRdtase_FAD/NAD-bd"/>
</dbReference>
<comment type="similarity">
    <text evidence="2">Belongs to the flavoprotein pyridine nucleotide cytochrome reductase family.</text>
</comment>
<dbReference type="PANTHER" id="PTHR46237">
    <property type="entry name" value="CYTOCHROME B5 REDUCTASE 4 FAMILY MEMBER"/>
    <property type="match status" value="1"/>
</dbReference>
<evidence type="ECO:0000256" key="3">
    <source>
        <dbReference type="ARBA" id="ARBA00012011"/>
    </source>
</evidence>
<gene>
    <name evidence="18" type="ORF">HOLleu_31608</name>
</gene>
<dbReference type="PROSITE" id="PS51384">
    <property type="entry name" value="FAD_FR"/>
    <property type="match status" value="1"/>
</dbReference>
<dbReference type="SUPFAM" id="SSF63380">
    <property type="entry name" value="Riboflavin synthase domain-like"/>
    <property type="match status" value="1"/>
</dbReference>
<dbReference type="Pfam" id="PF00970">
    <property type="entry name" value="FAD_binding_6"/>
    <property type="match status" value="1"/>
</dbReference>
<feature type="domain" description="Cytochrome b5 heme-binding" evidence="16">
    <location>
        <begin position="77"/>
        <end position="146"/>
    </location>
</feature>
<comment type="caution">
    <text evidence="18">The sequence shown here is derived from an EMBL/GenBank/DDBJ whole genome shotgun (WGS) entry which is preliminary data.</text>
</comment>
<dbReference type="Gene3D" id="2.40.30.10">
    <property type="entry name" value="Translation factors"/>
    <property type="match status" value="1"/>
</dbReference>
<dbReference type="Proteomes" id="UP001152320">
    <property type="component" value="Chromosome 16"/>
</dbReference>
<dbReference type="FunFam" id="3.10.120.10:FF:000001">
    <property type="entry name" value="Cytochrome b5 reductase 4"/>
    <property type="match status" value="1"/>
</dbReference>
<dbReference type="PRINTS" id="PR00371">
    <property type="entry name" value="FPNCR"/>
</dbReference>
<dbReference type="Pfam" id="PF04969">
    <property type="entry name" value="CS"/>
    <property type="match status" value="1"/>
</dbReference>
<dbReference type="GO" id="GO:0046872">
    <property type="term" value="F:metal ion binding"/>
    <property type="evidence" value="ECO:0007669"/>
    <property type="project" value="UniProtKB-KW"/>
</dbReference>
<dbReference type="EMBL" id="JAIZAY010000016">
    <property type="protein sequence ID" value="KAJ8026698.1"/>
    <property type="molecule type" value="Genomic_DNA"/>
</dbReference>
<evidence type="ECO:0000256" key="14">
    <source>
        <dbReference type="ARBA" id="ARBA00047682"/>
    </source>
</evidence>
<evidence type="ECO:0000256" key="4">
    <source>
        <dbReference type="ARBA" id="ARBA00022339"/>
    </source>
</evidence>
<evidence type="ECO:0000256" key="9">
    <source>
        <dbReference type="ARBA" id="ARBA00023002"/>
    </source>
</evidence>
<evidence type="ECO:0000313" key="18">
    <source>
        <dbReference type="EMBL" id="KAJ8026698.1"/>
    </source>
</evidence>
<proteinExistence type="inferred from homology"/>
<dbReference type="Gene3D" id="3.40.50.80">
    <property type="entry name" value="Nucleotide-binding domain of ferredoxin-NADP reductase (FNR) module"/>
    <property type="match status" value="1"/>
</dbReference>
<sequence>MNKAGGLQVPQAQFPALGSQQRISPNVPAGKGDTTKGRRKVGLSPGHSLMDWVRMANQKGRVLNGVNGNIIEVPDTELAKHNKEEDAWTCIRGKVYNITPYMSFHPGGVDELMRAAGKDGTDLFNEFHQWVNIDSLLEKCLIGKLRRDPFASPRQSANKRPVSAPLLKPPSTEIDGKLPTFQVPAYEGPPKARYDWYQNGEQVVITVYAKCKNIRREHVIADQVGKTFRATIYLDDHVYTIHLVFSYFFPHDLSVRVRSGPVNRADFILKKCRQSQWAKLGDPKEHNDHLQPVKERELIFRQCKVHSVSQVTHNTKLMTFELPEGTVMHVPTGYHVYLQLNVNGVNINRPYTVITPSFSNKDGDKMKQFYSGSFVHLMIKIYRDGHLTPLIGNLKPGDRIMISDFEGNFDEDRLTKCSDLVLLAAGTGFTPMVRLIHQTTSGKLQKGCVKLVFFNRTEEDILWRNELDQLDKQHKTFKFVNILSEADKAWPWLRGRVSESNLKQQLTDLQPSENPRCLVCICGPTPFTQAAVKIVKSLGYTDDMIHLFTS</sequence>
<protein>
    <recommendedName>
        <fullName evidence="4">Cytochrome b5 reductase 4</fullName>
        <ecNumber evidence="3">1.6.2.2</ecNumber>
    </recommendedName>
    <alternativeName>
        <fullName evidence="13">Flavohemoprotein b5/b5R</fullName>
    </alternativeName>
    <alternativeName>
        <fullName evidence="12">cb5/cb5R</fullName>
    </alternativeName>
</protein>
<evidence type="ECO:0000256" key="12">
    <source>
        <dbReference type="ARBA" id="ARBA00030883"/>
    </source>
</evidence>
<keyword evidence="9" id="KW-0560">Oxidoreductase</keyword>
<keyword evidence="6" id="KW-0285">Flavoprotein</keyword>
<keyword evidence="11" id="KW-0520">NAD</keyword>
<dbReference type="InterPro" id="IPR008333">
    <property type="entry name" value="Cbr1-like_FAD-bd_dom"/>
</dbReference>
<name>A0A9Q0YQL7_HOLLE</name>
<evidence type="ECO:0000256" key="11">
    <source>
        <dbReference type="ARBA" id="ARBA00023027"/>
    </source>
</evidence>
<evidence type="ECO:0000256" key="7">
    <source>
        <dbReference type="ARBA" id="ARBA00022723"/>
    </source>
</evidence>
<dbReference type="InterPro" id="IPR036400">
    <property type="entry name" value="Cyt_B5-like_heme/steroid_sf"/>
</dbReference>